<name>A0A6P1BK27_9BRAD</name>
<keyword evidence="2" id="KW-0808">Transferase</keyword>
<sequence length="263" mass="29181">MPQTNTAEGSGGVVPMRFIYRSGEWYERIYPQSAEWAENCFQLVHRFAANPPRSILDIGCGTGLALARFADPAVERWGIDALPVMVGAARQRDPDATVSIGDMRDLHLGRRFDAVIMLGGVFTHAKTNEDVILTMQVLAEHTEEGAILVIEGMNACALLSGAADQRNWSIHFELDGNSYRGDAEIALDLPNSLFRIKRVWSMGNEVIDVENSEHRFMLPLEMEAHLHHHGFELAGFADNGQLQPSDMSGARSWLVAIRKPLLD</sequence>
<dbReference type="GO" id="GO:0008168">
    <property type="term" value="F:methyltransferase activity"/>
    <property type="evidence" value="ECO:0007669"/>
    <property type="project" value="UniProtKB-KW"/>
</dbReference>
<comment type="caution">
    <text evidence="2">The sequence shown here is derived from an EMBL/GenBank/DDBJ whole genome shotgun (WGS) entry which is preliminary data.</text>
</comment>
<dbReference type="PANTHER" id="PTHR43464:SF83">
    <property type="entry name" value="MALONYL-[ACYL-CARRIER PROTEIN] O-METHYLTRANSFERASE"/>
    <property type="match status" value="1"/>
</dbReference>
<dbReference type="AlphaFoldDB" id="A0A6P1BK27"/>
<dbReference type="InterPro" id="IPR041698">
    <property type="entry name" value="Methyltransf_25"/>
</dbReference>
<dbReference type="Gene3D" id="3.40.50.150">
    <property type="entry name" value="Vaccinia Virus protein VP39"/>
    <property type="match status" value="1"/>
</dbReference>
<evidence type="ECO:0000313" key="3">
    <source>
        <dbReference type="Proteomes" id="UP000468531"/>
    </source>
</evidence>
<dbReference type="SUPFAM" id="SSF53335">
    <property type="entry name" value="S-adenosyl-L-methionine-dependent methyltransferases"/>
    <property type="match status" value="1"/>
</dbReference>
<reference evidence="2 3" key="1">
    <citation type="journal article" date="2020" name="Arch. Microbiol.">
        <title>Bradyrhizobium uaiense sp. nov., a new highly efficient cowpea symbiont.</title>
        <authorList>
            <person name="Cabral Michel D."/>
            <person name="Azarias Guimaraes A."/>
            <person name="Martins da Costa E."/>
            <person name="Soares de Carvalho T."/>
            <person name="Balsanelli E."/>
            <person name="Willems A."/>
            <person name="Maltempi de Souza E."/>
            <person name="de Souza Moreira F.M."/>
        </authorList>
    </citation>
    <scope>NUCLEOTIDE SEQUENCE [LARGE SCALE GENOMIC DNA]</scope>
    <source>
        <strain evidence="2 3">UFLA 03-164</strain>
    </source>
</reference>
<dbReference type="RefSeq" id="WP_163155910.1">
    <property type="nucleotide sequence ID" value="NZ_VKHP01000076.1"/>
</dbReference>
<feature type="domain" description="Methyltransferase" evidence="1">
    <location>
        <begin position="55"/>
        <end position="131"/>
    </location>
</feature>
<keyword evidence="3" id="KW-1185">Reference proteome</keyword>
<dbReference type="EMBL" id="VKHP01000076">
    <property type="protein sequence ID" value="NEU98000.1"/>
    <property type="molecule type" value="Genomic_DNA"/>
</dbReference>
<dbReference type="GO" id="GO:0032259">
    <property type="term" value="P:methylation"/>
    <property type="evidence" value="ECO:0007669"/>
    <property type="project" value="UniProtKB-KW"/>
</dbReference>
<accession>A0A6P1BK27</accession>
<dbReference type="Gene3D" id="2.20.130.10">
    <property type="entry name" value="CAC2371-like domains"/>
    <property type="match status" value="1"/>
</dbReference>
<evidence type="ECO:0000313" key="2">
    <source>
        <dbReference type="EMBL" id="NEU98000.1"/>
    </source>
</evidence>
<dbReference type="CDD" id="cd02440">
    <property type="entry name" value="AdoMet_MTases"/>
    <property type="match status" value="1"/>
</dbReference>
<keyword evidence="2" id="KW-0489">Methyltransferase</keyword>
<protein>
    <submittedName>
        <fullName evidence="2">Class I SAM-dependent methyltransferase</fullName>
    </submittedName>
</protein>
<evidence type="ECO:0000259" key="1">
    <source>
        <dbReference type="Pfam" id="PF13649"/>
    </source>
</evidence>
<dbReference type="Proteomes" id="UP000468531">
    <property type="component" value="Unassembled WGS sequence"/>
</dbReference>
<dbReference type="PANTHER" id="PTHR43464">
    <property type="entry name" value="METHYLTRANSFERASE"/>
    <property type="match status" value="1"/>
</dbReference>
<dbReference type="Pfam" id="PF13649">
    <property type="entry name" value="Methyltransf_25"/>
    <property type="match status" value="1"/>
</dbReference>
<gene>
    <name evidence="2" type="ORF">FNJ47_19745</name>
</gene>
<organism evidence="2 3">
    <name type="scientific">Bradyrhizobium uaiense</name>
    <dbReference type="NCBI Taxonomy" id="2594946"/>
    <lineage>
        <taxon>Bacteria</taxon>
        <taxon>Pseudomonadati</taxon>
        <taxon>Pseudomonadota</taxon>
        <taxon>Alphaproteobacteria</taxon>
        <taxon>Hyphomicrobiales</taxon>
        <taxon>Nitrobacteraceae</taxon>
        <taxon>Bradyrhizobium</taxon>
    </lineage>
</organism>
<proteinExistence type="predicted"/>
<dbReference type="InterPro" id="IPR029063">
    <property type="entry name" value="SAM-dependent_MTases_sf"/>
</dbReference>